<reference evidence="2" key="2">
    <citation type="journal article" date="2011" name="Genome Biol. Evol.">
        <title>Structural and content diversity of mitochondrial genome in beet: a comparative genomic analysis.</title>
        <authorList>
            <person name="Darracq A."/>
            <person name="Varre J.S."/>
            <person name="Marechal-Drouard L."/>
            <person name="Courseaux A."/>
            <person name="Saumitou-Laprade P."/>
            <person name="Oztas S."/>
            <person name="Vacherie B."/>
            <person name="Barbe V.and.Touzet.P."/>
        </authorList>
    </citation>
    <scope>NUCLEOTIDE SEQUENCE</scope>
</reference>
<keyword evidence="2" id="KW-0496">Mitochondrion</keyword>
<gene>
    <name evidence="2" type="primary">orf100g</name>
</gene>
<geneLocation type="mitochondrion" evidence="2"/>
<evidence type="ECO:0000313" key="2">
    <source>
        <dbReference type="EMBL" id="CBX33239.1"/>
    </source>
</evidence>
<dbReference type="EMBL" id="FP885834">
    <property type="protein sequence ID" value="CBX33239.1"/>
    <property type="molecule type" value="Genomic_DNA"/>
</dbReference>
<reference evidence="2" key="1">
    <citation type="submission" date="2010-11" db="EMBL/GenBank/DDBJ databases">
        <authorList>
            <person name="Genoscope - CEA"/>
        </authorList>
    </citation>
    <scope>NUCLEOTIDE SEQUENCE</scope>
</reference>
<organism evidence="2">
    <name type="scientific">Beta vulgaris subsp. maritima</name>
    <name type="common">Sea beet</name>
    <name type="synonym">Beta maritima</name>
    <dbReference type="NCBI Taxonomy" id="350892"/>
    <lineage>
        <taxon>Eukaryota</taxon>
        <taxon>Viridiplantae</taxon>
        <taxon>Streptophyta</taxon>
        <taxon>Embryophyta</taxon>
        <taxon>Tracheophyta</taxon>
        <taxon>Spermatophyta</taxon>
        <taxon>Magnoliopsida</taxon>
        <taxon>eudicotyledons</taxon>
        <taxon>Gunneridae</taxon>
        <taxon>Pentapetalae</taxon>
        <taxon>Caryophyllales</taxon>
        <taxon>Chenopodiaceae</taxon>
        <taxon>Betoideae</taxon>
        <taxon>Beta</taxon>
    </lineage>
</organism>
<dbReference type="EMBL" id="FP885876">
    <property type="protein sequence ID" value="CBJ23363.1"/>
    <property type="molecule type" value="Genomic_DNA"/>
</dbReference>
<dbReference type="GeneID" id="10220757"/>
<evidence type="ECO:0000313" key="1">
    <source>
        <dbReference type="EMBL" id="CBJ23363.1"/>
    </source>
</evidence>
<dbReference type="EMBL" id="FQ014226">
    <property type="protein sequence ID" value="CBL52049.1"/>
    <property type="molecule type" value="Genomic_DNA"/>
</dbReference>
<name>E6ZDX3_BETVM</name>
<protein>
    <submittedName>
        <fullName evidence="1">Uncharacterized protein orf100g</fullName>
    </submittedName>
</protein>
<sequence length="100" mass="11466">MKHSLPFDATLGNIETSTLKHLVVDRYCHQQYQHGQGLLNMDRTRVELATQSLFLFGRSFVLHSLALFYPRGAQQPRCILSYRNKQSVANHIDKPLTPIS</sequence>
<dbReference type="EMBL" id="FP885845">
    <property type="protein sequence ID" value="CBX33291.1"/>
    <property type="molecule type" value="Genomic_DNA"/>
</dbReference>
<accession>E6ZDX3</accession>
<dbReference type="RefSeq" id="YP_004222273.1">
    <property type="nucleotide sequence ID" value="NC_015099.1"/>
</dbReference>
<proteinExistence type="predicted"/>
<dbReference type="AlphaFoldDB" id="E6ZDX3"/>